<name>A0A5C1QG15_9SPIO</name>
<keyword evidence="4 5" id="KW-0472">Membrane</keyword>
<evidence type="ECO:0000313" key="7">
    <source>
        <dbReference type="EMBL" id="QEN07113.1"/>
    </source>
</evidence>
<feature type="domain" description="Peptidase S54 rhomboid" evidence="6">
    <location>
        <begin position="52"/>
        <end position="182"/>
    </location>
</feature>
<evidence type="ECO:0000256" key="1">
    <source>
        <dbReference type="ARBA" id="ARBA00004141"/>
    </source>
</evidence>
<reference evidence="7 8" key="1">
    <citation type="submission" date="2019-02" db="EMBL/GenBank/DDBJ databases">
        <title>Complete Genome Sequence and Methylome Analysis of free living Spirochaetas.</title>
        <authorList>
            <person name="Fomenkov A."/>
            <person name="Dubinina G."/>
            <person name="Leshcheva N."/>
            <person name="Mikheeva N."/>
            <person name="Grabovich M."/>
            <person name="Vincze T."/>
            <person name="Roberts R.J."/>
        </authorList>
    </citation>
    <scope>NUCLEOTIDE SEQUENCE [LARGE SCALE GENOMIC DNA]</scope>
    <source>
        <strain evidence="7 8">K2</strain>
    </source>
</reference>
<dbReference type="GO" id="GO:0006508">
    <property type="term" value="P:proteolysis"/>
    <property type="evidence" value="ECO:0007669"/>
    <property type="project" value="UniProtKB-KW"/>
</dbReference>
<accession>A0A5C1QG15</accession>
<dbReference type="Proteomes" id="UP000324209">
    <property type="component" value="Chromosome"/>
</dbReference>
<dbReference type="InterPro" id="IPR035952">
    <property type="entry name" value="Rhomboid-like_sf"/>
</dbReference>
<dbReference type="InterPro" id="IPR022764">
    <property type="entry name" value="Peptidase_S54_rhomboid_dom"/>
</dbReference>
<dbReference type="AlphaFoldDB" id="A0A5C1QG15"/>
<feature type="transmembrane region" description="Helical" evidence="5">
    <location>
        <begin position="91"/>
        <end position="109"/>
    </location>
</feature>
<keyword evidence="2 5" id="KW-0812">Transmembrane</keyword>
<dbReference type="EMBL" id="CP036150">
    <property type="protein sequence ID" value="QEN07113.1"/>
    <property type="molecule type" value="Genomic_DNA"/>
</dbReference>
<dbReference type="PANTHER" id="PTHR43066">
    <property type="entry name" value="RHOMBOID-RELATED PROTEIN"/>
    <property type="match status" value="1"/>
</dbReference>
<keyword evidence="8" id="KW-1185">Reference proteome</keyword>
<dbReference type="Pfam" id="PF01694">
    <property type="entry name" value="Rhomboid"/>
    <property type="match status" value="1"/>
</dbReference>
<evidence type="ECO:0000256" key="4">
    <source>
        <dbReference type="ARBA" id="ARBA00023136"/>
    </source>
</evidence>
<feature type="transmembrane region" description="Helical" evidence="5">
    <location>
        <begin position="115"/>
        <end position="133"/>
    </location>
</feature>
<dbReference type="RefSeq" id="WP_149485195.1">
    <property type="nucleotide sequence ID" value="NZ_CP036150.1"/>
</dbReference>
<evidence type="ECO:0000313" key="8">
    <source>
        <dbReference type="Proteomes" id="UP000324209"/>
    </source>
</evidence>
<evidence type="ECO:0000256" key="3">
    <source>
        <dbReference type="ARBA" id="ARBA00022989"/>
    </source>
</evidence>
<protein>
    <submittedName>
        <fullName evidence="7">Rhomboid family intramembrane serine protease</fullName>
    </submittedName>
</protein>
<evidence type="ECO:0000259" key="6">
    <source>
        <dbReference type="Pfam" id="PF01694"/>
    </source>
</evidence>
<gene>
    <name evidence="7" type="ORF">EXM22_03595</name>
</gene>
<comment type="subcellular location">
    <subcellularLocation>
        <location evidence="1">Membrane</location>
        <topology evidence="1">Multi-pass membrane protein</topology>
    </subcellularLocation>
</comment>
<dbReference type="OrthoDB" id="5419261at2"/>
<dbReference type="Gene3D" id="1.20.1540.10">
    <property type="entry name" value="Rhomboid-like"/>
    <property type="match status" value="1"/>
</dbReference>
<organism evidence="7 8">
    <name type="scientific">Oceanispirochaeta crateris</name>
    <dbReference type="NCBI Taxonomy" id="2518645"/>
    <lineage>
        <taxon>Bacteria</taxon>
        <taxon>Pseudomonadati</taxon>
        <taxon>Spirochaetota</taxon>
        <taxon>Spirochaetia</taxon>
        <taxon>Spirochaetales</taxon>
        <taxon>Spirochaetaceae</taxon>
        <taxon>Oceanispirochaeta</taxon>
    </lineage>
</organism>
<dbReference type="KEGG" id="ock:EXM22_03595"/>
<sequence length="211" mass="23032">MRLKYNAPVTLSFGLICTFILVCDQYLVPGLVQGVFTAEGALTFQLDDFPAYIRLLTHGFGHANWDHLLQNLTFILLLGPVLEEKYGSGKLAFMMIITTLINGLLNALFFPTELLGASGIAFMMILLTSFAGSQKKEIPVSFLAILGVYLVKEFLNVFKNDDVSQISHIVGGICGAVYGLFLNFFSSAPKRNISPTPTASPNSSAKETIIQ</sequence>
<keyword evidence="7" id="KW-0645">Protease</keyword>
<dbReference type="SUPFAM" id="SSF144091">
    <property type="entry name" value="Rhomboid-like"/>
    <property type="match status" value="1"/>
</dbReference>
<keyword evidence="7" id="KW-0378">Hydrolase</keyword>
<feature type="transmembrane region" description="Helical" evidence="5">
    <location>
        <begin position="165"/>
        <end position="185"/>
    </location>
</feature>
<dbReference type="GO" id="GO:0016020">
    <property type="term" value="C:membrane"/>
    <property type="evidence" value="ECO:0007669"/>
    <property type="project" value="UniProtKB-SubCell"/>
</dbReference>
<keyword evidence="3 5" id="KW-1133">Transmembrane helix</keyword>
<evidence type="ECO:0000256" key="5">
    <source>
        <dbReference type="SAM" id="Phobius"/>
    </source>
</evidence>
<proteinExistence type="predicted"/>
<evidence type="ECO:0000256" key="2">
    <source>
        <dbReference type="ARBA" id="ARBA00022692"/>
    </source>
</evidence>
<dbReference type="GO" id="GO:0004252">
    <property type="term" value="F:serine-type endopeptidase activity"/>
    <property type="evidence" value="ECO:0007669"/>
    <property type="project" value="InterPro"/>
</dbReference>